<evidence type="ECO:0000313" key="2">
    <source>
        <dbReference type="Proteomes" id="UP000183371"/>
    </source>
</evidence>
<organism evidence="1 2">
    <name type="scientific">Pseudovibrio denitrificans</name>
    <dbReference type="NCBI Taxonomy" id="258256"/>
    <lineage>
        <taxon>Bacteria</taxon>
        <taxon>Pseudomonadati</taxon>
        <taxon>Pseudomonadota</taxon>
        <taxon>Alphaproteobacteria</taxon>
        <taxon>Hyphomicrobiales</taxon>
        <taxon>Stappiaceae</taxon>
        <taxon>Pseudovibrio</taxon>
    </lineage>
</organism>
<gene>
    <name evidence="1" type="ORF">SAMN05444141_11147</name>
</gene>
<evidence type="ECO:0000313" key="1">
    <source>
        <dbReference type="EMBL" id="SFU15545.1"/>
    </source>
</evidence>
<reference evidence="2" key="1">
    <citation type="submission" date="2016-10" db="EMBL/GenBank/DDBJ databases">
        <authorList>
            <person name="Varghese N."/>
            <person name="Submissions S."/>
        </authorList>
    </citation>
    <scope>NUCLEOTIDE SEQUENCE [LARGE SCALE GENOMIC DNA]</scope>
    <source>
        <strain evidence="2">DSM 17465</strain>
    </source>
</reference>
<dbReference type="RefSeq" id="WP_054785482.1">
    <property type="nucleotide sequence ID" value="NZ_FPBD01000011.1"/>
</dbReference>
<dbReference type="EMBL" id="FPBD01000011">
    <property type="protein sequence ID" value="SFU15545.1"/>
    <property type="molecule type" value="Genomic_DNA"/>
</dbReference>
<keyword evidence="2" id="KW-1185">Reference proteome</keyword>
<dbReference type="Proteomes" id="UP000183371">
    <property type="component" value="Unassembled WGS sequence"/>
</dbReference>
<sequence>MSRKFVVLVKEFEDGHPTLIVEPHEDLGLPDDKRVSIRFPKGTTYDQAQDLARILNKTASSIEVINW</sequence>
<name>A0A1I7DV60_9HYPH</name>
<proteinExistence type="predicted"/>
<dbReference type="AlphaFoldDB" id="A0A1I7DV60"/>
<accession>A0A1I7DV60</accession>
<protein>
    <submittedName>
        <fullName evidence="1">Uncharacterized protein</fullName>
    </submittedName>
</protein>